<evidence type="ECO:0000256" key="1">
    <source>
        <dbReference type="SAM" id="MobiDB-lite"/>
    </source>
</evidence>
<evidence type="ECO:0000313" key="2">
    <source>
        <dbReference type="EMBL" id="PPR89991.1"/>
    </source>
</evidence>
<accession>A0A2P5WG05</accession>
<proteinExistence type="predicted"/>
<feature type="compositionally biased region" description="Basic and acidic residues" evidence="1">
    <location>
        <begin position="47"/>
        <end position="59"/>
    </location>
</feature>
<feature type="region of interest" description="Disordered" evidence="1">
    <location>
        <begin position="47"/>
        <end position="68"/>
    </location>
</feature>
<name>A0A2P5WG05_GOSBA</name>
<reference evidence="2 3" key="1">
    <citation type="submission" date="2015-01" db="EMBL/GenBank/DDBJ databases">
        <title>Genome of allotetraploid Gossypium barbadense reveals genomic plasticity and fiber elongation in cotton evolution.</title>
        <authorList>
            <person name="Chen X."/>
            <person name="Liu X."/>
            <person name="Zhao B."/>
            <person name="Zheng H."/>
            <person name="Hu Y."/>
            <person name="Lu G."/>
            <person name="Yang C."/>
            <person name="Chen J."/>
            <person name="Shan C."/>
            <person name="Zhang L."/>
            <person name="Zhou Y."/>
            <person name="Wang L."/>
            <person name="Guo W."/>
            <person name="Bai Y."/>
            <person name="Ruan J."/>
            <person name="Shangguan X."/>
            <person name="Mao Y."/>
            <person name="Jiang J."/>
            <person name="Zhu Y."/>
            <person name="Lei J."/>
            <person name="Kang H."/>
            <person name="Chen S."/>
            <person name="He X."/>
            <person name="Wang R."/>
            <person name="Wang Y."/>
            <person name="Chen J."/>
            <person name="Wang L."/>
            <person name="Yu S."/>
            <person name="Wang B."/>
            <person name="Wei J."/>
            <person name="Song S."/>
            <person name="Lu X."/>
            <person name="Gao Z."/>
            <person name="Gu W."/>
            <person name="Deng X."/>
            <person name="Ma D."/>
            <person name="Wang S."/>
            <person name="Liang W."/>
            <person name="Fang L."/>
            <person name="Cai C."/>
            <person name="Zhu X."/>
            <person name="Zhou B."/>
            <person name="Zhang Y."/>
            <person name="Chen Z."/>
            <person name="Xu S."/>
            <person name="Zhu R."/>
            <person name="Wang S."/>
            <person name="Zhang T."/>
            <person name="Zhao G."/>
        </authorList>
    </citation>
    <scope>NUCLEOTIDE SEQUENCE [LARGE SCALE GENOMIC DNA]</scope>
    <source>
        <strain evidence="3">cv. Xinhai21</strain>
        <tissue evidence="2">Leaf</tissue>
    </source>
</reference>
<evidence type="ECO:0000313" key="3">
    <source>
        <dbReference type="Proteomes" id="UP000239757"/>
    </source>
</evidence>
<dbReference type="EMBL" id="KZ667757">
    <property type="protein sequence ID" value="PPR89991.1"/>
    <property type="molecule type" value="Genomic_DNA"/>
</dbReference>
<organism evidence="2 3">
    <name type="scientific">Gossypium barbadense</name>
    <name type="common">Sea Island cotton</name>
    <name type="synonym">Hibiscus barbadensis</name>
    <dbReference type="NCBI Taxonomy" id="3634"/>
    <lineage>
        <taxon>Eukaryota</taxon>
        <taxon>Viridiplantae</taxon>
        <taxon>Streptophyta</taxon>
        <taxon>Embryophyta</taxon>
        <taxon>Tracheophyta</taxon>
        <taxon>Spermatophyta</taxon>
        <taxon>Magnoliopsida</taxon>
        <taxon>eudicotyledons</taxon>
        <taxon>Gunneridae</taxon>
        <taxon>Pentapetalae</taxon>
        <taxon>rosids</taxon>
        <taxon>malvids</taxon>
        <taxon>Malvales</taxon>
        <taxon>Malvaceae</taxon>
        <taxon>Malvoideae</taxon>
        <taxon>Gossypium</taxon>
    </lineage>
</organism>
<gene>
    <name evidence="2" type="ORF">GOBAR_AA30695</name>
</gene>
<dbReference type="AlphaFoldDB" id="A0A2P5WG05"/>
<sequence>MCGARRDGNGRKIMIKMKRYGDAKVEQCGGCGGVTVVQMMVKGEMWRQSEERDRNKELGNDVAESGGF</sequence>
<protein>
    <submittedName>
        <fullName evidence="2">Uncharacterized protein</fullName>
    </submittedName>
</protein>
<dbReference type="Proteomes" id="UP000239757">
    <property type="component" value="Unassembled WGS sequence"/>
</dbReference>